<dbReference type="InterPro" id="IPR038717">
    <property type="entry name" value="Tc1-like_DDE_dom"/>
</dbReference>
<proteinExistence type="predicted"/>
<dbReference type="GO" id="GO:0003676">
    <property type="term" value="F:nucleic acid binding"/>
    <property type="evidence" value="ECO:0007669"/>
    <property type="project" value="InterPro"/>
</dbReference>
<reference evidence="2" key="1">
    <citation type="journal article" date="2017" name="Appl. Environ. Microbiol.">
        <title>Molecular characterization of an Endozoicomonas-like organism causing infection in king scallop Pecten maximus L.</title>
        <authorList>
            <person name="Cano I."/>
            <person name="van Aerle R."/>
            <person name="Ross S."/>
            <person name="Verner-Jeffreys D.W."/>
            <person name="Paley R.K."/>
            <person name="Rimmer G."/>
            <person name="Ryder D."/>
            <person name="Hooper P."/>
            <person name="Stone D."/>
            <person name="Feist S.W."/>
        </authorList>
    </citation>
    <scope>NUCLEOTIDE SEQUENCE</scope>
</reference>
<accession>A0A2H9T290</accession>
<gene>
    <name evidence="2" type="ORF">CI610_03746</name>
</gene>
<feature type="domain" description="Tc1-like transposase DDE" evidence="1">
    <location>
        <begin position="30"/>
        <end position="184"/>
    </location>
</feature>
<dbReference type="Pfam" id="PF13358">
    <property type="entry name" value="DDE_3"/>
    <property type="match status" value="1"/>
</dbReference>
<evidence type="ECO:0000313" key="2">
    <source>
        <dbReference type="EMBL" id="PJE77336.1"/>
    </source>
</evidence>
<dbReference type="Gene3D" id="3.30.420.10">
    <property type="entry name" value="Ribonuclease H-like superfamily/Ribonuclease H"/>
    <property type="match status" value="1"/>
</dbReference>
<sequence length="225" mass="26539">MGSVPWPRHTRLRFCRTKLQWTVPNQWSTVIFSDETKIEIGADRKVFVWRQNNERLHPDCVGVVKNPARNVRFSVMFWGCITYFGVGTIIPVDGNINSRKYISILDENLWPVIVRHFPNTPWILQEDNAPSHVSRETTEWKNNNNIRTLPWPSQSPDLNVIENVWKTIKTQLSRRLNEIQNRGDLIRIVNEIWAGLPVYYIQTLYNSLPQRLRSVMRVRGQITKY</sequence>
<name>A0A2H9T290_9ZZZZ</name>
<dbReference type="SUPFAM" id="SSF53098">
    <property type="entry name" value="Ribonuclease H-like"/>
    <property type="match status" value="1"/>
</dbReference>
<comment type="caution">
    <text evidence="2">The sequence shown here is derived from an EMBL/GenBank/DDBJ whole genome shotgun (WGS) entry which is preliminary data.</text>
</comment>
<dbReference type="AlphaFoldDB" id="A0A2H9T290"/>
<dbReference type="InterPro" id="IPR012337">
    <property type="entry name" value="RNaseH-like_sf"/>
</dbReference>
<protein>
    <recommendedName>
        <fullName evidence="1">Tc1-like transposase DDE domain-containing protein</fullName>
    </recommendedName>
</protein>
<organism evidence="2">
    <name type="scientific">invertebrate metagenome</name>
    <dbReference type="NCBI Taxonomy" id="1711999"/>
    <lineage>
        <taxon>unclassified sequences</taxon>
        <taxon>metagenomes</taxon>
        <taxon>organismal metagenomes</taxon>
    </lineage>
</organism>
<dbReference type="EMBL" id="NSIT01000753">
    <property type="protein sequence ID" value="PJE77336.1"/>
    <property type="molecule type" value="Genomic_DNA"/>
</dbReference>
<dbReference type="InterPro" id="IPR036397">
    <property type="entry name" value="RNaseH_sf"/>
</dbReference>
<evidence type="ECO:0000259" key="1">
    <source>
        <dbReference type="Pfam" id="PF13358"/>
    </source>
</evidence>